<dbReference type="PANTHER" id="PTHR31601">
    <property type="entry name" value="28S RIBOSOMAL PROTEIN S36, MITOCHONDRIAL"/>
    <property type="match status" value="1"/>
</dbReference>
<evidence type="ECO:0000256" key="1">
    <source>
        <dbReference type="ARBA" id="ARBA00004173"/>
    </source>
</evidence>
<evidence type="ECO:0000256" key="3">
    <source>
        <dbReference type="ARBA" id="ARBA00043970"/>
    </source>
</evidence>
<dbReference type="OMA" id="AYEPMIK"/>
<organism evidence="4 5">
    <name type="scientific">Tetrapisispora phaffii (strain ATCC 24235 / CBS 4417 / NBRC 1672 / NRRL Y-8282 / UCD 70-5)</name>
    <name type="common">Yeast</name>
    <name type="synonym">Fabospora phaffii</name>
    <dbReference type="NCBI Taxonomy" id="1071381"/>
    <lineage>
        <taxon>Eukaryota</taxon>
        <taxon>Fungi</taxon>
        <taxon>Dikarya</taxon>
        <taxon>Ascomycota</taxon>
        <taxon>Saccharomycotina</taxon>
        <taxon>Saccharomycetes</taxon>
        <taxon>Saccharomycetales</taxon>
        <taxon>Saccharomycetaceae</taxon>
        <taxon>Tetrapisispora</taxon>
    </lineage>
</organism>
<dbReference type="AlphaFoldDB" id="G8BWC9"/>
<dbReference type="GO" id="GO:0006099">
    <property type="term" value="P:tricarboxylic acid cycle"/>
    <property type="evidence" value="ECO:0007669"/>
    <property type="project" value="EnsemblFungi"/>
</dbReference>
<dbReference type="PANTHER" id="PTHR31601:SF2">
    <property type="entry name" value="ALPHA-KETOGLUTARATE DEHYDROGENASE COMPONENT 4"/>
    <property type="match status" value="1"/>
</dbReference>
<keyword evidence="2" id="KW-0496">Mitochondrion</keyword>
<dbReference type="KEGG" id="tpf:TPHA_0G03670"/>
<dbReference type="InterPro" id="IPR020373">
    <property type="entry name" value="Kgd4/YMR-31"/>
</dbReference>
<dbReference type="GO" id="GO:0045252">
    <property type="term" value="C:oxoglutarate dehydrogenase complex"/>
    <property type="evidence" value="ECO:0007669"/>
    <property type="project" value="EnsemblFungi"/>
</dbReference>
<sequence length="121" mass="13347">MRQTVTKLAQSYTPMIKFLGKHPVTKHPIEILPHPCTVNGLVPGGEGCLNPAEYLKNSKPFVVVPYKKQHASKTTADGAISFTDRPLQNNEVSSIAELPAKYRFKPIEEKELECINSGGVM</sequence>
<dbReference type="RefSeq" id="XP_003686641.1">
    <property type="nucleotide sequence ID" value="XM_003686593.1"/>
</dbReference>
<evidence type="ECO:0008006" key="6">
    <source>
        <dbReference type="Google" id="ProtNLM"/>
    </source>
</evidence>
<dbReference type="GeneID" id="11535805"/>
<accession>G8BWC9</accession>
<dbReference type="GO" id="GO:0005761">
    <property type="term" value="C:mitochondrial ribosome"/>
    <property type="evidence" value="ECO:0007669"/>
    <property type="project" value="EnsemblFungi"/>
</dbReference>
<gene>
    <name evidence="4" type="primary">TPHA0G03670</name>
    <name evidence="4" type="ordered locus">TPHA_0G03670</name>
</gene>
<dbReference type="GO" id="GO:0003735">
    <property type="term" value="F:structural constituent of ribosome"/>
    <property type="evidence" value="ECO:0007669"/>
    <property type="project" value="EnsemblFungi"/>
</dbReference>
<dbReference type="eggNOG" id="ENOG502S4IB">
    <property type="taxonomic scope" value="Eukaryota"/>
</dbReference>
<dbReference type="GO" id="GO:0006103">
    <property type="term" value="P:2-oxoglutarate metabolic process"/>
    <property type="evidence" value="ECO:0007669"/>
    <property type="project" value="EnsemblFungi"/>
</dbReference>
<evidence type="ECO:0000313" key="5">
    <source>
        <dbReference type="Proteomes" id="UP000005666"/>
    </source>
</evidence>
<reference evidence="4 5" key="1">
    <citation type="journal article" date="2011" name="Proc. Natl. Acad. Sci. U.S.A.">
        <title>Evolutionary erosion of yeast sex chromosomes by mating-type switching accidents.</title>
        <authorList>
            <person name="Gordon J.L."/>
            <person name="Armisen D."/>
            <person name="Proux-Wera E."/>
            <person name="Oheigeartaigh S.S."/>
            <person name="Byrne K.P."/>
            <person name="Wolfe K.H."/>
        </authorList>
    </citation>
    <scope>NUCLEOTIDE SEQUENCE [LARGE SCALE GENOMIC DNA]</scope>
    <source>
        <strain evidence="5">ATCC 24235 / CBS 4417 / NBRC 1672 / NRRL Y-8282 / UCD 70-5</strain>
    </source>
</reference>
<dbReference type="EMBL" id="HE612862">
    <property type="protein sequence ID" value="CCE64207.1"/>
    <property type="molecule type" value="Genomic_DNA"/>
</dbReference>
<dbReference type="OrthoDB" id="2116030at2759"/>
<name>G8BWC9_TETPH</name>
<comment type="subcellular location">
    <subcellularLocation>
        <location evidence="1">Mitochondrion</location>
    </subcellularLocation>
</comment>
<evidence type="ECO:0000256" key="2">
    <source>
        <dbReference type="ARBA" id="ARBA00023128"/>
    </source>
</evidence>
<dbReference type="Proteomes" id="UP000005666">
    <property type="component" value="Chromosome 7"/>
</dbReference>
<dbReference type="Pfam" id="PF10937">
    <property type="entry name" value="Kgd4-YMR31"/>
    <property type="match status" value="1"/>
</dbReference>
<evidence type="ECO:0000313" key="4">
    <source>
        <dbReference type="EMBL" id="CCE64207.1"/>
    </source>
</evidence>
<proteinExistence type="inferred from homology"/>
<dbReference type="GO" id="GO:0004591">
    <property type="term" value="F:oxoglutarate dehydrogenase (succinyl-transferring) activity"/>
    <property type="evidence" value="ECO:0007669"/>
    <property type="project" value="EnsemblFungi"/>
</dbReference>
<comment type="similarity">
    <text evidence="3">Belongs to the alpha-ketoglutarate dehydrogenase component 4 family.</text>
</comment>
<keyword evidence="5" id="KW-1185">Reference proteome</keyword>
<dbReference type="HOGENOM" id="CLU_1981974_0_0_1"/>
<protein>
    <recommendedName>
        <fullName evidence="6">37S ribosomal protein YMR-31, mitochondrial</fullName>
    </recommendedName>
</protein>